<protein>
    <submittedName>
        <fullName evidence="3">Cation-efflux pump</fullName>
    </submittedName>
</protein>
<evidence type="ECO:0000259" key="2">
    <source>
        <dbReference type="Pfam" id="PF16916"/>
    </source>
</evidence>
<organism evidence="3 4">
    <name type="scientific">Enterobacter kobei</name>
    <dbReference type="NCBI Taxonomy" id="208224"/>
    <lineage>
        <taxon>Bacteria</taxon>
        <taxon>Pseudomonadati</taxon>
        <taxon>Pseudomonadota</taxon>
        <taxon>Gammaproteobacteria</taxon>
        <taxon>Enterobacterales</taxon>
        <taxon>Enterobacteriaceae</taxon>
        <taxon>Enterobacter</taxon>
        <taxon>Enterobacter cloacae complex</taxon>
    </lineage>
</organism>
<comment type="caution">
    <text evidence="3">The sequence shown here is derived from an EMBL/GenBank/DDBJ whole genome shotgun (WGS) entry which is preliminary data.</text>
</comment>
<keyword evidence="1" id="KW-0862">Zinc</keyword>
<dbReference type="Gene3D" id="3.30.70.1350">
    <property type="entry name" value="Cation efflux protein, cytoplasmic domain"/>
    <property type="match status" value="1"/>
</dbReference>
<dbReference type="RefSeq" id="WP_280523703.1">
    <property type="nucleotide sequence ID" value="NZ_QMCK01000060.1"/>
</dbReference>
<accession>A0ABX9EXL3</accession>
<evidence type="ECO:0000313" key="4">
    <source>
        <dbReference type="Proteomes" id="UP000250603"/>
    </source>
</evidence>
<name>A0ABX9EXL3_9ENTR</name>
<dbReference type="Proteomes" id="UP000250603">
    <property type="component" value="Unassembled WGS sequence"/>
</dbReference>
<evidence type="ECO:0000256" key="1">
    <source>
        <dbReference type="ARBA" id="ARBA00022833"/>
    </source>
</evidence>
<keyword evidence="4" id="KW-1185">Reference proteome</keyword>
<dbReference type="EMBL" id="QMCK01000060">
    <property type="protein sequence ID" value="RAY22556.1"/>
    <property type="molecule type" value="Genomic_DNA"/>
</dbReference>
<reference evidence="3 4" key="1">
    <citation type="submission" date="2018-06" db="EMBL/GenBank/DDBJ databases">
        <title>ACT-28, a chromosomally-encoded AmpC with carbapenemase activity from Enterobacter kobei.</title>
        <authorList>
            <person name="Jousset A.B."/>
            <person name="Oueslati S."/>
            <person name="Bernabeu S."/>
            <person name="Takissian J."/>
            <person name="Creton E."/>
            <person name="Vogel A."/>
            <person name="Cotellon G."/>
            <person name="Bonnin R.A."/>
            <person name="Dortet L."/>
            <person name="Naas T."/>
        </authorList>
    </citation>
    <scope>NUCLEOTIDE SEQUENCE [LARGE SCALE GENOMIC DNA]</scope>
    <source>
        <strain evidence="3 4">149H6</strain>
    </source>
</reference>
<sequence length="62" mass="6709">KMCDLVVVDVHLEIDGDLSVKVGHDIAVLARKSVLDNHHVLNVMTHVDPYFKGDNSPGCGGK</sequence>
<feature type="non-terminal residue" evidence="3">
    <location>
        <position position="1"/>
    </location>
</feature>
<dbReference type="Pfam" id="PF16916">
    <property type="entry name" value="ZT_dimer"/>
    <property type="match status" value="1"/>
</dbReference>
<dbReference type="SUPFAM" id="SSF160240">
    <property type="entry name" value="Cation efflux protein cytoplasmic domain-like"/>
    <property type="match status" value="1"/>
</dbReference>
<gene>
    <name evidence="3" type="ORF">DP181_18030</name>
</gene>
<feature type="domain" description="Cation efflux protein cytoplasmic" evidence="2">
    <location>
        <begin position="6"/>
        <end position="50"/>
    </location>
</feature>
<proteinExistence type="predicted"/>
<dbReference type="InterPro" id="IPR036837">
    <property type="entry name" value="Cation_efflux_CTD_sf"/>
</dbReference>
<evidence type="ECO:0000313" key="3">
    <source>
        <dbReference type="EMBL" id="RAY22556.1"/>
    </source>
</evidence>
<dbReference type="InterPro" id="IPR027470">
    <property type="entry name" value="Cation_efflux_CTD"/>
</dbReference>